<dbReference type="Pfam" id="PF06013">
    <property type="entry name" value="WXG100"/>
    <property type="match status" value="1"/>
</dbReference>
<protein>
    <submittedName>
        <fullName evidence="1">WXG100 family type VII secretion target</fullName>
    </submittedName>
</protein>
<comment type="caution">
    <text evidence="1">The sequence shown here is derived from an EMBL/GenBank/DDBJ whole genome shotgun (WGS) entry which is preliminary data.</text>
</comment>
<dbReference type="AlphaFoldDB" id="A0A3N1XZT6"/>
<dbReference type="InterPro" id="IPR010310">
    <property type="entry name" value="T7SS_ESAT-6-like"/>
</dbReference>
<dbReference type="Gene3D" id="1.10.287.1060">
    <property type="entry name" value="ESAT-6-like"/>
    <property type="match status" value="1"/>
</dbReference>
<dbReference type="SUPFAM" id="SSF140453">
    <property type="entry name" value="EsxAB dimer-like"/>
    <property type="match status" value="1"/>
</dbReference>
<dbReference type="Proteomes" id="UP000273083">
    <property type="component" value="Unassembled WGS sequence"/>
</dbReference>
<evidence type="ECO:0000313" key="1">
    <source>
        <dbReference type="EMBL" id="ROR31761.1"/>
    </source>
</evidence>
<reference evidence="1 2" key="1">
    <citation type="submission" date="2018-11" db="EMBL/GenBank/DDBJ databases">
        <title>Genomic Encyclopedia of Type Strains, Phase IV (KMG-IV): sequencing the most valuable type-strain genomes for metagenomic binning, comparative biology and taxonomic classification.</title>
        <authorList>
            <person name="Goeker M."/>
        </authorList>
    </citation>
    <scope>NUCLEOTIDE SEQUENCE [LARGE SCALE GENOMIC DNA]</scope>
    <source>
        <strain evidence="1 2">DSM 26537</strain>
    </source>
</reference>
<name>A0A3N1XZT6_9FIRM</name>
<organism evidence="1 2">
    <name type="scientific">Mobilisporobacter senegalensis</name>
    <dbReference type="NCBI Taxonomy" id="1329262"/>
    <lineage>
        <taxon>Bacteria</taxon>
        <taxon>Bacillati</taxon>
        <taxon>Bacillota</taxon>
        <taxon>Clostridia</taxon>
        <taxon>Lachnospirales</taxon>
        <taxon>Lachnospiraceae</taxon>
        <taxon>Mobilisporobacter</taxon>
    </lineage>
</organism>
<proteinExistence type="predicted"/>
<dbReference type="EMBL" id="RJVG01000001">
    <property type="protein sequence ID" value="ROR31761.1"/>
    <property type="molecule type" value="Genomic_DNA"/>
</dbReference>
<keyword evidence="2" id="KW-1185">Reference proteome</keyword>
<gene>
    <name evidence="1" type="ORF">EDD66_101379</name>
</gene>
<sequence length="105" mass="12331">MSESSIRMELETKYLEDANKDFLKTLKSLEDIKKDIEDNVNLLYDVWVGKSRNEFERQYNLLFSKISDIKDSLDEIYNMMVAAQTSYDETDDDIRQKIAMGSQQS</sequence>
<evidence type="ECO:0000313" key="2">
    <source>
        <dbReference type="Proteomes" id="UP000273083"/>
    </source>
</evidence>
<accession>A0A3N1XZT6</accession>
<dbReference type="InterPro" id="IPR036689">
    <property type="entry name" value="ESAT-6-like_sf"/>
</dbReference>
<dbReference type="RefSeq" id="WP_123607848.1">
    <property type="nucleotide sequence ID" value="NZ_RJVG01000001.1"/>
</dbReference>
<dbReference type="OrthoDB" id="2065113at2"/>